<dbReference type="PANTHER" id="PTHR30591">
    <property type="entry name" value="RECBCD ENZYME SUBUNIT RECC"/>
    <property type="match status" value="1"/>
</dbReference>
<keyword evidence="8" id="KW-0238">DNA-binding</keyword>
<evidence type="ECO:0000256" key="3">
    <source>
        <dbReference type="ARBA" id="ARBA00022763"/>
    </source>
</evidence>
<reference evidence="12 13" key="1">
    <citation type="submission" date="2016-10" db="EMBL/GenBank/DDBJ databases">
        <authorList>
            <person name="de Groot N.N."/>
        </authorList>
    </citation>
    <scope>NUCLEOTIDE SEQUENCE [LARGE SCALE GENOMIC DNA]</scope>
    <source>
        <strain evidence="12 13">DSM 3217</strain>
    </source>
</reference>
<keyword evidence="4" id="KW-0378">Hydrolase</keyword>
<evidence type="ECO:0000259" key="11">
    <source>
        <dbReference type="Pfam" id="PF21445"/>
    </source>
</evidence>
<dbReference type="PANTHER" id="PTHR30591:SF1">
    <property type="entry name" value="RECBCD ENZYME SUBUNIT RECC"/>
    <property type="match status" value="1"/>
</dbReference>
<sequence>MALQFVLGRAGSGKSAFMYRRFLEEAKQSPKQQYLVIVPEQFTLQTQKDLVAMQPEHAILNLDILSFERLAYRVFEELGVVSEEILSETGKSLLLRSVAMEQEKHLKMLASNVQQMGFIEELKSILSELMQYEVTSEALLQISESRSDAAGMKVHDIAVLYGAFKEKLREKHYMASEEMLTKLAMRIEESKILRDAIVLLDGYTGFTPVQMQVLGPILSLSKKVYCTFTTDTDQPLYVQPKQHELFYLSGKSILALKKLAEETGCEIEDAILMEDGASKRYENAPELSHLETNLFRKKAQVYTDKCDNIRIVALNTPQEEIRYVARKVKQMVELEGYRYRDFAVISADMQSHGPYCRNIFEEYEIPYFLDQKQTLLKMQFVEVIRSVLEMIEKNFSRESVVRYLKSGYSGFSNEDTQILENYIRANGIYSYSNWTKKWIRMQKNMTQEQLAYLNVLRERLVEDTEQVRKIVGSAKETVRAKMTALYQFTRERNMPQKLKEWELYFAQHKERQLEREYAQVYTSVMQLFEKMVTLMGDECVKVSDLAKILDAGFASEKMGMIPAGVDHVMIGDIERSRLSAIKVVFFIGVNDGLVPKGVKTSGLLNGQDRKMLSDYKIELAPGEQEQAFVQRFYLYMALTKPMKKLFLTYALVDSSSKAMQKSYLIQMILNMFPNRKVESAQEELINRILTKENAFEELLKELEAAKTIPDDEVLWALNAYFKEDEVYKERLYKALKGKDFYYTQEDLDKDLARALYDKKMNLSITRLEQFAGCAFRHFLSYGLRLKEREQLEFDALDFGNILHKALEIYFKELKKEQRFSFDLLEEEKTRRITESFEAALEGQDNQALDETNRASYMRERMQRILKRSIWIIEKQTQESLMRPEEFEMTFSHEDGLDATKIDLNSGERLQLIGKIDRIDVREDEGNVSVQVVDYKTGAASFHLLNLIYGLNLQLPVYLKAAQEMMEQRYGERKMVHALAAYYFSVKDPIVKMPIQATQEEIEQKILDEEKLSGLDFTKIKFKKEDPSQLIMDYLEYKIAQLGDGIMGGQIKANPYEIGTDHACTYCIYKSVCGFDEKLAGCQSRILESSNRRKDEVFLDWMRGELDDGDKME</sequence>
<dbReference type="GO" id="GO:0005524">
    <property type="term" value="F:ATP binding"/>
    <property type="evidence" value="ECO:0007669"/>
    <property type="project" value="UniProtKB-KW"/>
</dbReference>
<keyword evidence="3" id="KW-0227">DNA damage</keyword>
<evidence type="ECO:0000259" key="10">
    <source>
        <dbReference type="Pfam" id="PF12705"/>
    </source>
</evidence>
<dbReference type="GO" id="GO:0004527">
    <property type="term" value="F:exonuclease activity"/>
    <property type="evidence" value="ECO:0007669"/>
    <property type="project" value="UniProtKB-KW"/>
</dbReference>
<keyword evidence="9" id="KW-0234">DNA repair</keyword>
<dbReference type="SUPFAM" id="SSF52540">
    <property type="entry name" value="P-loop containing nucleoside triphosphate hydrolases"/>
    <property type="match status" value="2"/>
</dbReference>
<keyword evidence="5 12" id="KW-0347">Helicase</keyword>
<dbReference type="OrthoDB" id="9758506at2"/>
<accession>A0A1G6BMA3</accession>
<feature type="domain" description="ATP-dependent helicase/deoxyribonuclease subunit B N-terminal" evidence="11">
    <location>
        <begin position="5"/>
        <end position="291"/>
    </location>
</feature>
<dbReference type="InterPro" id="IPR011604">
    <property type="entry name" value="PDDEXK-like_dom_sf"/>
</dbReference>
<name>A0A1G6BMA3_EUBOX</name>
<evidence type="ECO:0000256" key="4">
    <source>
        <dbReference type="ARBA" id="ARBA00022801"/>
    </source>
</evidence>
<keyword evidence="1" id="KW-0540">Nuclease</keyword>
<organism evidence="12 13">
    <name type="scientific">Eubacterium oxidoreducens</name>
    <dbReference type="NCBI Taxonomy" id="1732"/>
    <lineage>
        <taxon>Bacteria</taxon>
        <taxon>Bacillati</taxon>
        <taxon>Bacillota</taxon>
        <taxon>Clostridia</taxon>
        <taxon>Eubacteriales</taxon>
        <taxon>Eubacteriaceae</taxon>
        <taxon>Eubacterium</taxon>
    </lineage>
</organism>
<evidence type="ECO:0000256" key="6">
    <source>
        <dbReference type="ARBA" id="ARBA00022839"/>
    </source>
</evidence>
<feature type="domain" description="PD-(D/E)XK endonuclease-like" evidence="10">
    <location>
        <begin position="762"/>
        <end position="1072"/>
    </location>
</feature>
<evidence type="ECO:0000313" key="13">
    <source>
        <dbReference type="Proteomes" id="UP000199228"/>
    </source>
</evidence>
<dbReference type="AlphaFoldDB" id="A0A1G6BMA3"/>
<protein>
    <submittedName>
        <fullName evidence="12">DNA helicase/exodeoxyribonuclease V, subunit B</fullName>
    </submittedName>
</protein>
<dbReference type="Pfam" id="PF21445">
    <property type="entry name" value="ADDB_N"/>
    <property type="match status" value="1"/>
</dbReference>
<evidence type="ECO:0000256" key="1">
    <source>
        <dbReference type="ARBA" id="ARBA00022722"/>
    </source>
</evidence>
<keyword evidence="6" id="KW-0269">Exonuclease</keyword>
<evidence type="ECO:0000256" key="9">
    <source>
        <dbReference type="ARBA" id="ARBA00023204"/>
    </source>
</evidence>
<gene>
    <name evidence="12" type="ORF">SAMN02910417_01629</name>
</gene>
<dbReference type="InterPro" id="IPR049035">
    <property type="entry name" value="ADDB_N"/>
</dbReference>
<evidence type="ECO:0000256" key="2">
    <source>
        <dbReference type="ARBA" id="ARBA00022741"/>
    </source>
</evidence>
<dbReference type="Gene3D" id="3.90.320.10">
    <property type="match status" value="1"/>
</dbReference>
<dbReference type="Gene3D" id="3.40.50.300">
    <property type="entry name" value="P-loop containing nucleotide triphosphate hydrolases"/>
    <property type="match status" value="3"/>
</dbReference>
<evidence type="ECO:0000256" key="7">
    <source>
        <dbReference type="ARBA" id="ARBA00022840"/>
    </source>
</evidence>
<dbReference type="EMBL" id="FMXR01000011">
    <property type="protein sequence ID" value="SDB21715.1"/>
    <property type="molecule type" value="Genomic_DNA"/>
</dbReference>
<evidence type="ECO:0000256" key="8">
    <source>
        <dbReference type="ARBA" id="ARBA00023125"/>
    </source>
</evidence>
<dbReference type="GO" id="GO:0006310">
    <property type="term" value="P:DNA recombination"/>
    <property type="evidence" value="ECO:0007669"/>
    <property type="project" value="TreeGrafter"/>
</dbReference>
<proteinExistence type="predicted"/>
<dbReference type="InterPro" id="IPR038726">
    <property type="entry name" value="PDDEXK_AddAB-type"/>
</dbReference>
<dbReference type="GO" id="GO:0004386">
    <property type="term" value="F:helicase activity"/>
    <property type="evidence" value="ECO:0007669"/>
    <property type="project" value="UniProtKB-KW"/>
</dbReference>
<keyword evidence="2" id="KW-0547">Nucleotide-binding</keyword>
<dbReference type="InterPro" id="IPR027417">
    <property type="entry name" value="P-loop_NTPase"/>
</dbReference>
<keyword evidence="7" id="KW-0067">ATP-binding</keyword>
<dbReference type="RefSeq" id="WP_090173860.1">
    <property type="nucleotide sequence ID" value="NZ_FMXR01000011.1"/>
</dbReference>
<dbReference type="GO" id="GO:0006281">
    <property type="term" value="P:DNA repair"/>
    <property type="evidence" value="ECO:0007669"/>
    <property type="project" value="UniProtKB-KW"/>
</dbReference>
<evidence type="ECO:0000256" key="5">
    <source>
        <dbReference type="ARBA" id="ARBA00022806"/>
    </source>
</evidence>
<dbReference type="Proteomes" id="UP000199228">
    <property type="component" value="Unassembled WGS sequence"/>
</dbReference>
<dbReference type="STRING" id="1732.SAMN02910417_01629"/>
<evidence type="ECO:0000313" key="12">
    <source>
        <dbReference type="EMBL" id="SDB21715.1"/>
    </source>
</evidence>
<keyword evidence="13" id="KW-1185">Reference proteome</keyword>
<dbReference type="GO" id="GO:0003677">
    <property type="term" value="F:DNA binding"/>
    <property type="evidence" value="ECO:0007669"/>
    <property type="project" value="UniProtKB-KW"/>
</dbReference>
<dbReference type="Pfam" id="PF12705">
    <property type="entry name" value="PDDEXK_1"/>
    <property type="match status" value="1"/>
</dbReference>